<keyword evidence="2" id="KW-1185">Reference proteome</keyword>
<name>A0A6A5P703_LUPAL</name>
<dbReference type="OrthoDB" id="1723061at2759"/>
<dbReference type="PANTHER" id="PTHR37714:SF1">
    <property type="entry name" value="PROTEIN, PUTATIVE-RELATED"/>
    <property type="match status" value="1"/>
</dbReference>
<reference evidence="2" key="1">
    <citation type="journal article" date="2020" name="Nat. Commun.">
        <title>Genome sequence of the cluster root forming white lupin.</title>
        <authorList>
            <person name="Hufnagel B."/>
            <person name="Marques A."/>
            <person name="Soriano A."/>
            <person name="Marques L."/>
            <person name="Divol F."/>
            <person name="Doumas P."/>
            <person name="Sallet E."/>
            <person name="Mancinotti D."/>
            <person name="Carrere S."/>
            <person name="Marande W."/>
            <person name="Arribat S."/>
            <person name="Keller J."/>
            <person name="Huneau C."/>
            <person name="Blein T."/>
            <person name="Aime D."/>
            <person name="Laguerre M."/>
            <person name="Taylor J."/>
            <person name="Schubert V."/>
            <person name="Nelson M."/>
            <person name="Geu-Flores F."/>
            <person name="Crespi M."/>
            <person name="Gallardo-Guerrero K."/>
            <person name="Delaux P.-M."/>
            <person name="Salse J."/>
            <person name="Berges H."/>
            <person name="Guyot R."/>
            <person name="Gouzy J."/>
            <person name="Peret B."/>
        </authorList>
    </citation>
    <scope>NUCLEOTIDE SEQUENCE [LARGE SCALE GENOMIC DNA]</scope>
    <source>
        <strain evidence="2">cv. Amiga</strain>
    </source>
</reference>
<protein>
    <submittedName>
        <fullName evidence="1">Uncharacterized protein</fullName>
    </submittedName>
</protein>
<evidence type="ECO:0000313" key="2">
    <source>
        <dbReference type="Proteomes" id="UP000447434"/>
    </source>
</evidence>
<evidence type="ECO:0000313" key="1">
    <source>
        <dbReference type="EMBL" id="KAE9603524.1"/>
    </source>
</evidence>
<sequence>MLISDRVAKNLTKIYVVVFVLIKSYDVFYKRRYSGCFITFLSTTFVGFILMVTLIWDVSRKAKYVFMRNDNDTQQICKGGICWHGVAEKSPASQLRFRLPNHIPIANDNDNANANAL</sequence>
<dbReference type="Proteomes" id="UP000447434">
    <property type="component" value="Chromosome 11"/>
</dbReference>
<comment type="caution">
    <text evidence="1">The sequence shown here is derived from an EMBL/GenBank/DDBJ whole genome shotgun (WGS) entry which is preliminary data.</text>
</comment>
<gene>
    <name evidence="1" type="ORF">Lalb_Chr11g0061821</name>
</gene>
<proteinExistence type="predicted"/>
<dbReference type="EMBL" id="WOCE01000011">
    <property type="protein sequence ID" value="KAE9603524.1"/>
    <property type="molecule type" value="Genomic_DNA"/>
</dbReference>
<organism evidence="1 2">
    <name type="scientific">Lupinus albus</name>
    <name type="common">White lupine</name>
    <name type="synonym">Lupinus termis</name>
    <dbReference type="NCBI Taxonomy" id="3870"/>
    <lineage>
        <taxon>Eukaryota</taxon>
        <taxon>Viridiplantae</taxon>
        <taxon>Streptophyta</taxon>
        <taxon>Embryophyta</taxon>
        <taxon>Tracheophyta</taxon>
        <taxon>Spermatophyta</taxon>
        <taxon>Magnoliopsida</taxon>
        <taxon>eudicotyledons</taxon>
        <taxon>Gunneridae</taxon>
        <taxon>Pentapetalae</taxon>
        <taxon>rosids</taxon>
        <taxon>fabids</taxon>
        <taxon>Fabales</taxon>
        <taxon>Fabaceae</taxon>
        <taxon>Papilionoideae</taxon>
        <taxon>50 kb inversion clade</taxon>
        <taxon>genistoids sensu lato</taxon>
        <taxon>core genistoids</taxon>
        <taxon>Genisteae</taxon>
        <taxon>Lupinus</taxon>
    </lineage>
</organism>
<dbReference type="PANTHER" id="PTHR37714">
    <property type="entry name" value="PROTEIN, PUTATIVE-RELATED"/>
    <property type="match status" value="1"/>
</dbReference>
<dbReference type="AlphaFoldDB" id="A0A6A5P703"/>
<accession>A0A6A5P703</accession>